<comment type="function">
    <text evidence="8">Catalyzes the deamination of adenosine to inosine at the wobble position 34 of tRNA(Arg2).</text>
</comment>
<dbReference type="RefSeq" id="WP_208677287.1">
    <property type="nucleotide sequence ID" value="NZ_CP034671.2"/>
</dbReference>
<protein>
    <recommendedName>
        <fullName evidence="8">tRNA-specific adenosine deaminase</fullName>
        <ecNumber evidence="8">3.5.4.33</ecNumber>
    </recommendedName>
</protein>
<dbReference type="InterPro" id="IPR016192">
    <property type="entry name" value="APOBEC/CMP_deaminase_Zn-bd"/>
</dbReference>
<dbReference type="InterPro" id="IPR058535">
    <property type="entry name" value="MafB19-deam"/>
</dbReference>
<sequence>MIALPSSTITSPDYEHHHRWMTIAYEQAVSAGQAGEIPIGAVIIRDGELLAMGQNRRERDRDPCGHAEIIAIRAAAAQLGDWRLNDCQLYVTLEPCPMCAGAIMQARLGQLIYAADDPKAGAIRSLLNLPDSPASHHHLSVLSGILAEPCGQLLRDWFQQRRPR</sequence>
<proteinExistence type="inferred from homology"/>
<comment type="similarity">
    <text evidence="1">Belongs to the cytidine and deoxycytidylate deaminase family. ADAT2 subfamily.</text>
</comment>
<dbReference type="Pfam" id="PF14437">
    <property type="entry name" value="MafB19-deam"/>
    <property type="match status" value="1"/>
</dbReference>
<dbReference type="PROSITE" id="PS51747">
    <property type="entry name" value="CYT_DCMP_DEAMINASES_2"/>
    <property type="match status" value="1"/>
</dbReference>
<dbReference type="InterPro" id="IPR002125">
    <property type="entry name" value="CMP_dCMP_dom"/>
</dbReference>
<dbReference type="HAMAP" id="MF_00972">
    <property type="entry name" value="tRNA_aden_deaminase"/>
    <property type="match status" value="1"/>
</dbReference>
<organism evidence="10">
    <name type="scientific">Synechococcus elongatus PCC 11802</name>
    <dbReference type="NCBI Taxonomy" id="2283154"/>
    <lineage>
        <taxon>Bacteria</taxon>
        <taxon>Bacillati</taxon>
        <taxon>Cyanobacteriota</taxon>
        <taxon>Cyanophyceae</taxon>
        <taxon>Synechococcales</taxon>
        <taxon>Synechococcaceae</taxon>
        <taxon>Synechococcus</taxon>
    </lineage>
</organism>
<name>A0AAT9JVZ4_SYNEL</name>
<comment type="catalytic activity">
    <reaction evidence="7 8">
        <text>adenosine(34) in tRNA + H2O + H(+) = inosine(34) in tRNA + NH4(+)</text>
        <dbReference type="Rhea" id="RHEA:43168"/>
        <dbReference type="Rhea" id="RHEA-COMP:10373"/>
        <dbReference type="Rhea" id="RHEA-COMP:10374"/>
        <dbReference type="ChEBI" id="CHEBI:15377"/>
        <dbReference type="ChEBI" id="CHEBI:15378"/>
        <dbReference type="ChEBI" id="CHEBI:28938"/>
        <dbReference type="ChEBI" id="CHEBI:74411"/>
        <dbReference type="ChEBI" id="CHEBI:82852"/>
        <dbReference type="EC" id="3.5.4.33"/>
    </reaction>
</comment>
<dbReference type="CDD" id="cd01285">
    <property type="entry name" value="nucleoside_deaminase"/>
    <property type="match status" value="1"/>
</dbReference>
<dbReference type="FunFam" id="3.40.140.10:FF:000005">
    <property type="entry name" value="tRNA-specific adenosine deaminase"/>
    <property type="match status" value="1"/>
</dbReference>
<gene>
    <name evidence="8" type="primary">tadA</name>
    <name evidence="10" type="ORF">EKO22_04820</name>
</gene>
<feature type="domain" description="CMP/dCMP-type deaminase" evidence="9">
    <location>
        <begin position="15"/>
        <end position="126"/>
    </location>
</feature>
<evidence type="ECO:0000256" key="3">
    <source>
        <dbReference type="ARBA" id="ARBA00022694"/>
    </source>
</evidence>
<dbReference type="SUPFAM" id="SSF53927">
    <property type="entry name" value="Cytidine deaminase-like"/>
    <property type="match status" value="1"/>
</dbReference>
<evidence type="ECO:0000313" key="10">
    <source>
        <dbReference type="EMBL" id="QFZ91800.2"/>
    </source>
</evidence>
<dbReference type="InterPro" id="IPR028883">
    <property type="entry name" value="tRNA_aden_deaminase"/>
</dbReference>
<evidence type="ECO:0000256" key="7">
    <source>
        <dbReference type="ARBA" id="ARBA00048045"/>
    </source>
</evidence>
<evidence type="ECO:0000259" key="9">
    <source>
        <dbReference type="PROSITE" id="PS51747"/>
    </source>
</evidence>
<dbReference type="GO" id="GO:0008270">
    <property type="term" value="F:zinc ion binding"/>
    <property type="evidence" value="ECO:0007669"/>
    <property type="project" value="UniProtKB-UniRule"/>
</dbReference>
<dbReference type="PROSITE" id="PS00903">
    <property type="entry name" value="CYT_DCMP_DEAMINASES_1"/>
    <property type="match status" value="1"/>
</dbReference>
<dbReference type="GO" id="GO:0052717">
    <property type="term" value="F:tRNA-specific adenosine-34 deaminase activity"/>
    <property type="evidence" value="ECO:0007669"/>
    <property type="project" value="UniProtKB-UniRule"/>
</dbReference>
<keyword evidence="3 8" id="KW-0819">tRNA processing</keyword>
<accession>A0AAT9JVZ4</accession>
<evidence type="ECO:0000256" key="1">
    <source>
        <dbReference type="ARBA" id="ARBA00010669"/>
    </source>
</evidence>
<keyword evidence="5 8" id="KW-0378">Hydrolase</keyword>
<dbReference type="AlphaFoldDB" id="A0AAT9JVZ4"/>
<evidence type="ECO:0000256" key="8">
    <source>
        <dbReference type="HAMAP-Rule" id="MF_00972"/>
    </source>
</evidence>
<dbReference type="GO" id="GO:0002100">
    <property type="term" value="P:tRNA wobble adenosine to inosine editing"/>
    <property type="evidence" value="ECO:0007669"/>
    <property type="project" value="UniProtKB-UniRule"/>
</dbReference>
<dbReference type="InterPro" id="IPR016193">
    <property type="entry name" value="Cytidine_deaminase-like"/>
</dbReference>
<dbReference type="EMBL" id="CP034671">
    <property type="protein sequence ID" value="QFZ91800.2"/>
    <property type="molecule type" value="Genomic_DNA"/>
</dbReference>
<feature type="active site" description="Proton donor" evidence="8">
    <location>
        <position position="68"/>
    </location>
</feature>
<reference evidence="10" key="1">
    <citation type="submission" date="2024-01" db="EMBL/GenBank/DDBJ databases">
        <title>Synechococcus elongatus PCC 11802, a close yet different native of Synechococcus elongatus PCC 11801.</title>
        <authorList>
            <person name="Jaiswal D."/>
            <person name="Sengupta A."/>
            <person name="Sengupta S."/>
            <person name="Pakrasi H.B."/>
            <person name="Wangikar P."/>
        </authorList>
    </citation>
    <scope>NUCLEOTIDE SEQUENCE</scope>
    <source>
        <strain evidence="10">PCC 11802</strain>
    </source>
</reference>
<evidence type="ECO:0000256" key="4">
    <source>
        <dbReference type="ARBA" id="ARBA00022723"/>
    </source>
</evidence>
<evidence type="ECO:0000256" key="5">
    <source>
        <dbReference type="ARBA" id="ARBA00022801"/>
    </source>
</evidence>
<dbReference type="PANTHER" id="PTHR11079">
    <property type="entry name" value="CYTOSINE DEAMINASE FAMILY MEMBER"/>
    <property type="match status" value="1"/>
</dbReference>
<feature type="binding site" evidence="8">
    <location>
        <position position="96"/>
    </location>
    <ligand>
        <name>Zn(2+)</name>
        <dbReference type="ChEBI" id="CHEBI:29105"/>
        <note>catalytic</note>
    </ligand>
</feature>
<feature type="binding site" evidence="8">
    <location>
        <position position="66"/>
    </location>
    <ligand>
        <name>Zn(2+)</name>
        <dbReference type="ChEBI" id="CHEBI:29105"/>
        <note>catalytic</note>
    </ligand>
</feature>
<keyword evidence="6 8" id="KW-0862">Zinc</keyword>
<evidence type="ECO:0000256" key="2">
    <source>
        <dbReference type="ARBA" id="ARBA00011738"/>
    </source>
</evidence>
<dbReference type="EC" id="3.5.4.33" evidence="8"/>
<keyword evidence="4 8" id="KW-0479">Metal-binding</keyword>
<dbReference type="Gene3D" id="3.40.140.10">
    <property type="entry name" value="Cytidine Deaminase, domain 2"/>
    <property type="match status" value="1"/>
</dbReference>
<dbReference type="PANTHER" id="PTHR11079:SF202">
    <property type="entry name" value="TRNA-SPECIFIC ADENOSINE DEAMINASE"/>
    <property type="match status" value="1"/>
</dbReference>
<feature type="binding site" evidence="8">
    <location>
        <position position="99"/>
    </location>
    <ligand>
        <name>Zn(2+)</name>
        <dbReference type="ChEBI" id="CHEBI:29105"/>
        <note>catalytic</note>
    </ligand>
</feature>
<comment type="subunit">
    <text evidence="2 8">Homodimer.</text>
</comment>
<comment type="cofactor">
    <cofactor evidence="8">
        <name>Zn(2+)</name>
        <dbReference type="ChEBI" id="CHEBI:29105"/>
    </cofactor>
    <text evidence="8">Binds 1 zinc ion per subunit.</text>
</comment>
<evidence type="ECO:0000256" key="6">
    <source>
        <dbReference type="ARBA" id="ARBA00022833"/>
    </source>
</evidence>